<dbReference type="CDD" id="cd18115">
    <property type="entry name" value="ATP-synt_F1_beta_N"/>
    <property type="match status" value="1"/>
</dbReference>
<dbReference type="SUPFAM" id="SSF47917">
    <property type="entry name" value="C-terminal domain of alpha and beta subunits of F1 ATP synthase"/>
    <property type="match status" value="1"/>
</dbReference>
<dbReference type="Gene3D" id="1.10.1140.10">
    <property type="entry name" value="Bovine Mitochondrial F1-atpase, Atp Synthase Beta Chain, Chain D, domain 3"/>
    <property type="match status" value="1"/>
</dbReference>
<keyword evidence="8 13" id="KW-0406">Ion transport</keyword>
<dbReference type="SMART" id="SM00382">
    <property type="entry name" value="AAA"/>
    <property type="match status" value="1"/>
</dbReference>
<dbReference type="InterPro" id="IPR027417">
    <property type="entry name" value="P-loop_NTPase"/>
</dbReference>
<dbReference type="InterPro" id="IPR000194">
    <property type="entry name" value="ATPase_F1/V1/A1_a/bsu_nucl-bd"/>
</dbReference>
<evidence type="ECO:0000256" key="8">
    <source>
        <dbReference type="ARBA" id="ARBA00023065"/>
    </source>
</evidence>
<keyword evidence="5 13" id="KW-0375">Hydrogen ion transport</keyword>
<evidence type="ECO:0000256" key="4">
    <source>
        <dbReference type="ARBA" id="ARBA00022741"/>
    </source>
</evidence>
<feature type="domain" description="AAA+ ATPase" evidence="14">
    <location>
        <begin position="148"/>
        <end position="333"/>
    </location>
</feature>
<comment type="catalytic activity">
    <reaction evidence="13">
        <text>ATP + H2O + 4 H(+)(in) = ADP + phosphate + 5 H(+)(out)</text>
        <dbReference type="Rhea" id="RHEA:57720"/>
        <dbReference type="ChEBI" id="CHEBI:15377"/>
        <dbReference type="ChEBI" id="CHEBI:15378"/>
        <dbReference type="ChEBI" id="CHEBI:30616"/>
        <dbReference type="ChEBI" id="CHEBI:43474"/>
        <dbReference type="ChEBI" id="CHEBI:456216"/>
        <dbReference type="EC" id="7.1.2.2"/>
    </reaction>
</comment>
<dbReference type="NCBIfam" id="TIGR01039">
    <property type="entry name" value="atpD"/>
    <property type="match status" value="1"/>
</dbReference>
<keyword evidence="6 13" id="KW-0067">ATP-binding</keyword>
<sequence>MPELTERDFSSGYITAVRGNVVDVRFTGVLPPRHAELHTGKAGNVILEVQTHLDRTTVRCIALTPTRRLARGMSVQPTGTGLQVPVGPSLMGRMINVFGKPVDGGAAIETSQYWPIHRPVLPLSERTTSTEIFETGIKAIDLLAPIERGGKSGMFGGAGVGKTVLINELINNMAERYEGVSLFCGIGERMREAEEMYSSMQESGVLEKAVLIYGQMNEPPGARFRVGHAALTVAEYFRDVQKRDVLLLIDNVFRFVQSGMEVSGLLGRIPSRVGYQPTLATELAELEERICSSKSASITSVQAVYVPADDLTDPSATHIFSHLTASIVLSRKRASQGLYPAIDPLSTASKMLTPTIVGRRHYRVAQAVRSTLAEYEELKDIISMLGLEELSREDQATVSKARRLERFLTQPFFTTGQFTGKGGRLVPLEKTVEGCERILQGEFESVSEKALYMIGAIEEVAARETDHEH</sequence>
<dbReference type="InterPro" id="IPR036121">
    <property type="entry name" value="ATPase_F1/V1/A1_a/bsu_N_sf"/>
</dbReference>
<dbReference type="InterPro" id="IPR024034">
    <property type="entry name" value="ATPase_F1/V1_b/a_C"/>
</dbReference>
<evidence type="ECO:0000313" key="16">
    <source>
        <dbReference type="Proteomes" id="UP001596055"/>
    </source>
</evidence>
<comment type="function">
    <text evidence="13">Produces ATP from ADP in the presence of a proton gradient across the membrane. The catalytic sites are hosted primarily by the beta subunits.</text>
</comment>
<dbReference type="InterPro" id="IPR050053">
    <property type="entry name" value="ATPase_alpha/beta_chains"/>
</dbReference>
<evidence type="ECO:0000256" key="10">
    <source>
        <dbReference type="ARBA" id="ARBA00023196"/>
    </source>
</evidence>
<evidence type="ECO:0000256" key="13">
    <source>
        <dbReference type="HAMAP-Rule" id="MF_01347"/>
    </source>
</evidence>
<evidence type="ECO:0000256" key="12">
    <source>
        <dbReference type="ARBA" id="ARBA00024342"/>
    </source>
</evidence>
<dbReference type="Gene3D" id="3.40.50.300">
    <property type="entry name" value="P-loop containing nucleotide triphosphate hydrolases"/>
    <property type="match status" value="1"/>
</dbReference>
<dbReference type="Gene3D" id="2.40.10.170">
    <property type="match status" value="1"/>
</dbReference>
<evidence type="ECO:0000256" key="6">
    <source>
        <dbReference type="ARBA" id="ARBA00022840"/>
    </source>
</evidence>
<feature type="binding site" evidence="13">
    <location>
        <begin position="156"/>
        <end position="163"/>
    </location>
    <ligand>
        <name>ATP</name>
        <dbReference type="ChEBI" id="CHEBI:30616"/>
    </ligand>
</feature>
<dbReference type="CDD" id="cd18110">
    <property type="entry name" value="ATP-synt_F1_beta_C"/>
    <property type="match status" value="1"/>
</dbReference>
<evidence type="ECO:0000256" key="9">
    <source>
        <dbReference type="ARBA" id="ARBA00023136"/>
    </source>
</evidence>
<evidence type="ECO:0000259" key="14">
    <source>
        <dbReference type="SMART" id="SM00382"/>
    </source>
</evidence>
<name>A0ABW0RIS3_9GAMM</name>
<dbReference type="Proteomes" id="UP001596055">
    <property type="component" value="Unassembled WGS sequence"/>
</dbReference>
<gene>
    <name evidence="13 15" type="primary">atpD</name>
    <name evidence="15" type="ORF">ACFPQA_00460</name>
</gene>
<keyword evidence="16" id="KW-1185">Reference proteome</keyword>
<evidence type="ECO:0000256" key="7">
    <source>
        <dbReference type="ARBA" id="ARBA00022967"/>
    </source>
</evidence>
<dbReference type="PANTHER" id="PTHR15184">
    <property type="entry name" value="ATP SYNTHASE"/>
    <property type="match status" value="1"/>
</dbReference>
<evidence type="ECO:0000313" key="15">
    <source>
        <dbReference type="EMBL" id="MFC5543515.1"/>
    </source>
</evidence>
<protein>
    <recommendedName>
        <fullName evidence="13">ATP synthase subunit beta</fullName>
        <ecNumber evidence="13">7.1.2.2</ecNumber>
    </recommendedName>
    <alternativeName>
        <fullName evidence="13">ATP synthase F1 sector subunit beta</fullName>
    </alternativeName>
    <alternativeName>
        <fullName evidence="13">F-ATPase subunit beta</fullName>
    </alternativeName>
</protein>
<dbReference type="InterPro" id="IPR005722">
    <property type="entry name" value="ATP_synth_F1_bsu"/>
</dbReference>
<evidence type="ECO:0000256" key="5">
    <source>
        <dbReference type="ARBA" id="ARBA00022781"/>
    </source>
</evidence>
<evidence type="ECO:0000256" key="2">
    <source>
        <dbReference type="ARBA" id="ARBA00022448"/>
    </source>
</evidence>
<dbReference type="PANTHER" id="PTHR15184:SF71">
    <property type="entry name" value="ATP SYNTHASE SUBUNIT BETA, MITOCHONDRIAL"/>
    <property type="match status" value="1"/>
</dbReference>
<dbReference type="InterPro" id="IPR003593">
    <property type="entry name" value="AAA+_ATPase"/>
</dbReference>
<reference evidence="16" key="1">
    <citation type="journal article" date="2019" name="Int. J. Syst. Evol. Microbiol.">
        <title>The Global Catalogue of Microorganisms (GCM) 10K type strain sequencing project: providing services to taxonomists for standard genome sequencing and annotation.</title>
        <authorList>
            <consortium name="The Broad Institute Genomics Platform"/>
            <consortium name="The Broad Institute Genome Sequencing Center for Infectious Disease"/>
            <person name="Wu L."/>
            <person name="Ma J."/>
        </authorList>
    </citation>
    <scope>NUCLEOTIDE SEQUENCE [LARGE SCALE GENOMIC DNA]</scope>
    <source>
        <strain evidence="16">CGMCC 4.1799</strain>
    </source>
</reference>
<proteinExistence type="inferred from homology"/>
<organism evidence="15 16">
    <name type="scientific">Marinobacter koreensis</name>
    <dbReference type="NCBI Taxonomy" id="335974"/>
    <lineage>
        <taxon>Bacteria</taxon>
        <taxon>Pseudomonadati</taxon>
        <taxon>Pseudomonadota</taxon>
        <taxon>Gammaproteobacteria</taxon>
        <taxon>Pseudomonadales</taxon>
        <taxon>Marinobacteraceae</taxon>
        <taxon>Marinobacter</taxon>
    </lineage>
</organism>
<evidence type="ECO:0000256" key="3">
    <source>
        <dbReference type="ARBA" id="ARBA00022475"/>
    </source>
</evidence>
<accession>A0ABW0RIS3</accession>
<comment type="subcellular location">
    <subcellularLocation>
        <location evidence="13">Cell membrane</location>
        <topology evidence="13">Peripheral membrane protein</topology>
    </subcellularLocation>
    <subcellularLocation>
        <location evidence="1">Membrane</location>
    </subcellularLocation>
</comment>
<dbReference type="Pfam" id="PF02874">
    <property type="entry name" value="ATP-synt_ab_N"/>
    <property type="match status" value="1"/>
</dbReference>
<dbReference type="HAMAP" id="MF_01347">
    <property type="entry name" value="ATP_synth_beta_bact"/>
    <property type="match status" value="1"/>
</dbReference>
<dbReference type="CDD" id="cd01133">
    <property type="entry name" value="F1-ATPase_beta_CD"/>
    <property type="match status" value="1"/>
</dbReference>
<dbReference type="EC" id="7.1.2.2" evidence="13"/>
<evidence type="ECO:0000256" key="11">
    <source>
        <dbReference type="ARBA" id="ARBA00023310"/>
    </source>
</evidence>
<dbReference type="RefSeq" id="WP_248157090.1">
    <property type="nucleotide sequence ID" value="NZ_JAKZAJ010000003.1"/>
</dbReference>
<keyword evidence="4 13" id="KW-0547">Nucleotide-binding</keyword>
<dbReference type="InterPro" id="IPR004100">
    <property type="entry name" value="ATPase_F1/V1/A1_a/bsu_N"/>
</dbReference>
<keyword evidence="3 13" id="KW-1003">Cell membrane</keyword>
<dbReference type="InterPro" id="IPR055190">
    <property type="entry name" value="ATP-synt_VA_C"/>
</dbReference>
<keyword evidence="7 13" id="KW-1278">Translocase</keyword>
<dbReference type="EMBL" id="JBHSNL010000001">
    <property type="protein sequence ID" value="MFC5543515.1"/>
    <property type="molecule type" value="Genomic_DNA"/>
</dbReference>
<dbReference type="SUPFAM" id="SSF52540">
    <property type="entry name" value="P-loop containing nucleoside triphosphate hydrolases"/>
    <property type="match status" value="1"/>
</dbReference>
<evidence type="ECO:0000256" key="1">
    <source>
        <dbReference type="ARBA" id="ARBA00004370"/>
    </source>
</evidence>
<keyword evidence="11 13" id="KW-0066">ATP synthesis</keyword>
<comment type="caution">
    <text evidence="15">The sequence shown here is derived from an EMBL/GenBank/DDBJ whole genome shotgun (WGS) entry which is preliminary data.</text>
</comment>
<comment type="similarity">
    <text evidence="12">Belongs to the ATPase alpha/beta chains family. T3SS ATPase subfamily.</text>
</comment>
<dbReference type="Pfam" id="PF22919">
    <property type="entry name" value="ATP-synt_VA_C"/>
    <property type="match status" value="1"/>
</dbReference>
<dbReference type="Pfam" id="PF00006">
    <property type="entry name" value="ATP-synt_ab"/>
    <property type="match status" value="1"/>
</dbReference>
<dbReference type="SUPFAM" id="SSF50615">
    <property type="entry name" value="N-terminal domain of alpha and beta subunits of F1 ATP synthase"/>
    <property type="match status" value="1"/>
</dbReference>
<keyword evidence="10 13" id="KW-0139">CF(1)</keyword>
<keyword evidence="9 13" id="KW-0472">Membrane</keyword>
<keyword evidence="2 13" id="KW-0813">Transport</keyword>